<evidence type="ECO:0000259" key="2">
    <source>
        <dbReference type="Pfam" id="PF00156"/>
    </source>
</evidence>
<keyword evidence="4" id="KW-1185">Reference proteome</keyword>
<dbReference type="Gene3D" id="3.40.50.2020">
    <property type="match status" value="1"/>
</dbReference>
<proteinExistence type="inferred from homology"/>
<dbReference type="AlphaFoldDB" id="A0A2M9CHB8"/>
<name>A0A2M9CHB8_9MICO</name>
<feature type="domain" description="Phosphoribosyltransferase" evidence="2">
    <location>
        <begin position="159"/>
        <end position="221"/>
    </location>
</feature>
<protein>
    <submittedName>
        <fullName evidence="3">ComF family protein</fullName>
    </submittedName>
</protein>
<dbReference type="OrthoDB" id="5242900at2"/>
<accession>A0A2M9CHB8</accession>
<dbReference type="Proteomes" id="UP000228758">
    <property type="component" value="Unassembled WGS sequence"/>
</dbReference>
<gene>
    <name evidence="3" type="ORF">CLV46_0804</name>
</gene>
<dbReference type="EMBL" id="PGFF01000001">
    <property type="protein sequence ID" value="PJJ71262.1"/>
    <property type="molecule type" value="Genomic_DNA"/>
</dbReference>
<dbReference type="InterPro" id="IPR051910">
    <property type="entry name" value="ComF/GntX_DNA_util-trans"/>
</dbReference>
<dbReference type="InterPro" id="IPR029057">
    <property type="entry name" value="PRTase-like"/>
</dbReference>
<dbReference type="Pfam" id="PF00156">
    <property type="entry name" value="Pribosyltran"/>
    <property type="match status" value="1"/>
</dbReference>
<evidence type="ECO:0000313" key="3">
    <source>
        <dbReference type="EMBL" id="PJJ71262.1"/>
    </source>
</evidence>
<dbReference type="PANTHER" id="PTHR47505:SF1">
    <property type="entry name" value="DNA UTILIZATION PROTEIN YHGH"/>
    <property type="match status" value="1"/>
</dbReference>
<dbReference type="InterPro" id="IPR000836">
    <property type="entry name" value="PRTase_dom"/>
</dbReference>
<organism evidence="3 4">
    <name type="scientific">Diaminobutyricimonas aerilata</name>
    <dbReference type="NCBI Taxonomy" id="1162967"/>
    <lineage>
        <taxon>Bacteria</taxon>
        <taxon>Bacillati</taxon>
        <taxon>Actinomycetota</taxon>
        <taxon>Actinomycetes</taxon>
        <taxon>Micrococcales</taxon>
        <taxon>Microbacteriaceae</taxon>
        <taxon>Diaminobutyricimonas</taxon>
    </lineage>
</organism>
<comment type="caution">
    <text evidence="3">The sequence shown here is derived from an EMBL/GenBank/DDBJ whole genome shotgun (WGS) entry which is preliminary data.</text>
</comment>
<dbReference type="PANTHER" id="PTHR47505">
    <property type="entry name" value="DNA UTILIZATION PROTEIN YHGH"/>
    <property type="match status" value="1"/>
</dbReference>
<dbReference type="CDD" id="cd06223">
    <property type="entry name" value="PRTases_typeI"/>
    <property type="match status" value="1"/>
</dbReference>
<dbReference type="SUPFAM" id="SSF53271">
    <property type="entry name" value="PRTase-like"/>
    <property type="match status" value="1"/>
</dbReference>
<evidence type="ECO:0000256" key="1">
    <source>
        <dbReference type="ARBA" id="ARBA00008007"/>
    </source>
</evidence>
<evidence type="ECO:0000313" key="4">
    <source>
        <dbReference type="Proteomes" id="UP000228758"/>
    </source>
</evidence>
<reference evidence="3 4" key="1">
    <citation type="submission" date="2017-11" db="EMBL/GenBank/DDBJ databases">
        <title>Genomic Encyclopedia of Archaeal and Bacterial Type Strains, Phase II (KMG-II): From Individual Species to Whole Genera.</title>
        <authorList>
            <person name="Goeker M."/>
        </authorList>
    </citation>
    <scope>NUCLEOTIDE SEQUENCE [LARGE SCALE GENOMIC DNA]</scope>
    <source>
        <strain evidence="3 4">DSM 27393</strain>
    </source>
</reference>
<dbReference type="RefSeq" id="WP_157802214.1">
    <property type="nucleotide sequence ID" value="NZ_PGFF01000001.1"/>
</dbReference>
<comment type="similarity">
    <text evidence="1">Belongs to the ComF/GntX family.</text>
</comment>
<sequence length="236" mass="25889">MPPRPLRESIRDAVLDAWSILMPVECAGCGRPDRALCAACHRALAPVATPRSLPDGTRLITVLRYQGVVREVVLAFKEHERVDVAMALAIALRAAVRAALAEADATTEVTWVPSSRRAYRRRGYDPVRMLLRRSGMRPARVLRPPVGAARQKTLHVEERERNAAGRFRARQRLEGRRFVLVDDVVTTGSTLADAARAIRDAGGEVVAAAALAYTPRLLRHSGDWSVASRDFAIGEG</sequence>